<protein>
    <submittedName>
        <fullName evidence="5">3-keto-5-aminohexanoate cleavage protein</fullName>
    </submittedName>
</protein>
<sequence length="280" mass="31093">MAKTIITASLTGAVTPKEINPYIPLTPKEIAEDAVRVWKKGAAIVHLHMRDEEGHGTMDKARFKEAVDRIRDTTDLVINLTSSGGKDYPCDEVRFEHIQLLKPEMCSYDVGSFNWLPGPIFDNTPDFLRKLGKVCIENNIKPEIEVFDFGMINAAVYFQEKEKVLPEGSLHFQLCLGVLGQAKATAYNVAEMSRLLPPGSTWSAFGVGAGHLPVLYTALACGGNIRVGLEDNVYYKKGVLATNEMLVERAARVVREFGNEVATPDEAREILHLQNCNYKH</sequence>
<reference evidence="5" key="1">
    <citation type="submission" date="2020-08" db="EMBL/GenBank/DDBJ databases">
        <title>Genome public.</title>
        <authorList>
            <person name="Liu C."/>
            <person name="Sun Q."/>
        </authorList>
    </citation>
    <scope>NUCLEOTIDE SEQUENCE</scope>
    <source>
        <strain evidence="5">NSJ-51</strain>
    </source>
</reference>
<dbReference type="GO" id="GO:0046872">
    <property type="term" value="F:metal ion binding"/>
    <property type="evidence" value="ECO:0007669"/>
    <property type="project" value="UniProtKB-KW"/>
</dbReference>
<name>A0A8J6M5Y9_9FIRM</name>
<dbReference type="PANTHER" id="PTHR37418">
    <property type="entry name" value="3-KETO-5-AMINOHEXANOATE CLEAVAGE ENZYME-RELATED"/>
    <property type="match status" value="1"/>
</dbReference>
<keyword evidence="2" id="KW-0808">Transferase</keyword>
<keyword evidence="4" id="KW-0862">Zinc</keyword>
<comment type="caution">
    <text evidence="5">The sequence shown here is derived from an EMBL/GenBank/DDBJ whole genome shotgun (WGS) entry which is preliminary data.</text>
</comment>
<dbReference type="AlphaFoldDB" id="A0A8J6M5Y9"/>
<comment type="cofactor">
    <cofactor evidence="1">
        <name>Zn(2+)</name>
        <dbReference type="ChEBI" id="CHEBI:29105"/>
    </cofactor>
</comment>
<dbReference type="EMBL" id="JACOPP010000016">
    <property type="protein sequence ID" value="MBC5734327.1"/>
    <property type="molecule type" value="Genomic_DNA"/>
</dbReference>
<keyword evidence="6" id="KW-1185">Reference proteome</keyword>
<keyword evidence="3" id="KW-0479">Metal-binding</keyword>
<evidence type="ECO:0000313" key="6">
    <source>
        <dbReference type="Proteomes" id="UP000661435"/>
    </source>
</evidence>
<dbReference type="Gene3D" id="3.20.20.70">
    <property type="entry name" value="Aldolase class I"/>
    <property type="match status" value="1"/>
</dbReference>
<proteinExistence type="predicted"/>
<gene>
    <name evidence="5" type="ORF">H8S57_11395</name>
</gene>
<dbReference type="GO" id="GO:0043720">
    <property type="term" value="F:3-keto-5-aminohexanoate cleavage activity"/>
    <property type="evidence" value="ECO:0007669"/>
    <property type="project" value="InterPro"/>
</dbReference>
<evidence type="ECO:0000256" key="3">
    <source>
        <dbReference type="ARBA" id="ARBA00022723"/>
    </source>
</evidence>
<evidence type="ECO:0000313" key="5">
    <source>
        <dbReference type="EMBL" id="MBC5734327.1"/>
    </source>
</evidence>
<dbReference type="InterPro" id="IPR013785">
    <property type="entry name" value="Aldolase_TIM"/>
</dbReference>
<dbReference type="PANTHER" id="PTHR37418:SF2">
    <property type="entry name" value="3-KETO-5-AMINOHEXANOATE CLEAVAGE ENZYME"/>
    <property type="match status" value="1"/>
</dbReference>
<accession>A0A8J6M5Y9</accession>
<evidence type="ECO:0000256" key="1">
    <source>
        <dbReference type="ARBA" id="ARBA00001947"/>
    </source>
</evidence>
<organism evidence="5 6">
    <name type="scientific">Lawsonibacter hominis</name>
    <dbReference type="NCBI Taxonomy" id="2763053"/>
    <lineage>
        <taxon>Bacteria</taxon>
        <taxon>Bacillati</taxon>
        <taxon>Bacillota</taxon>
        <taxon>Clostridia</taxon>
        <taxon>Eubacteriales</taxon>
        <taxon>Oscillospiraceae</taxon>
        <taxon>Lawsonibacter</taxon>
    </lineage>
</organism>
<evidence type="ECO:0000256" key="4">
    <source>
        <dbReference type="ARBA" id="ARBA00022833"/>
    </source>
</evidence>
<dbReference type="RefSeq" id="WP_186908216.1">
    <property type="nucleotide sequence ID" value="NZ_JACOPP010000016.1"/>
</dbReference>
<dbReference type="Proteomes" id="UP000661435">
    <property type="component" value="Unassembled WGS sequence"/>
</dbReference>
<dbReference type="Pfam" id="PF05853">
    <property type="entry name" value="BKACE"/>
    <property type="match status" value="1"/>
</dbReference>
<evidence type="ECO:0000256" key="2">
    <source>
        <dbReference type="ARBA" id="ARBA00022679"/>
    </source>
</evidence>
<dbReference type="InterPro" id="IPR008567">
    <property type="entry name" value="BKACE"/>
</dbReference>